<gene>
    <name evidence="2" type="ORF">H0A36_19375</name>
</gene>
<protein>
    <recommendedName>
        <fullName evidence="4">Peptidase C39 domain-containing protein</fullName>
    </recommendedName>
</protein>
<evidence type="ECO:0000313" key="3">
    <source>
        <dbReference type="Proteomes" id="UP000569732"/>
    </source>
</evidence>
<keyword evidence="3" id="KW-1185">Reference proteome</keyword>
<evidence type="ECO:0008006" key="4">
    <source>
        <dbReference type="Google" id="ProtNLM"/>
    </source>
</evidence>
<proteinExistence type="predicted"/>
<accession>A0A853I495</accession>
<evidence type="ECO:0000256" key="1">
    <source>
        <dbReference type="SAM" id="SignalP"/>
    </source>
</evidence>
<feature type="signal peptide" evidence="1">
    <location>
        <begin position="1"/>
        <end position="22"/>
    </location>
</feature>
<evidence type="ECO:0000313" key="2">
    <source>
        <dbReference type="EMBL" id="NYZ68183.1"/>
    </source>
</evidence>
<comment type="caution">
    <text evidence="2">The sequence shown here is derived from an EMBL/GenBank/DDBJ whole genome shotgun (WGS) entry which is preliminary data.</text>
</comment>
<dbReference type="RefSeq" id="WP_180570202.1">
    <property type="nucleotide sequence ID" value="NZ_JACCKB010000037.1"/>
</dbReference>
<sequence>MKDFKILPLVLAISSSATQLYANDACSIRSIFSNNNVNGEITVRATDEVVLQTLMNSGGYHDYLADSQQPAKPIIINPVLGTLMSDGRLTQPSNIQLDLIKHYVGNAQLTNETFFSEDAYPAIKTPQAIEKFEYLVINYWTKWLDKHKLDTALHTTGAVHPILEADGLINVKNCKNNLVYTEDSVGYATLSIFARYAKSQGINPETLSIKELYAIGNGYENGLDLSQSTLDKNALVYKAGSSSLSTDIDKSLYTQAALFFAHKKGLIDLHDSLTVADIQKAVKLYHRHYQAAIEHTEAIKLYQEARNIKPVPTIETVAKKVLQDIGLDPLMRVGVQVGFLEECDNAYDEESCTDELWKFYSRSESWTGKYNVLIKPDFSYSSFEDPADAAEKYSRLHELKVEFQEAINAFKSSNEYAKYKKALALLIRSQIATNANYSDETVDLILNDSDAHNIKMAYYEASDQALMYYDPKQGQQGKYVLAYIKDGIHLETFENLQGLKDWLKNYKNEKLFRQLFSQIPKTVWNDTVPKYFEEFIYGDNWTWRWNAAFWEKAIDFPSFDHGHPFETILERELDSYRVKTLNNIKTTKDMWVDGLHELLAYIPFIGQPIDLVWNLTEGNAEGALMDVAFIATELPEDVGISMAMFKKGGIAFDRLLENTERITLDSGNLFGFYNVAGQATDDNLVSITLIDGAEQSPAYHTTDIVPLTNYEYASHPIELNDGIWLSYDSTGNKITSIKYNGHLIKVTRDLTDVNSFYLNPKQETYLKYVRDPQTGIFSRVNRFDYIRVGDPDEWRQLSLSGENPYEGRWQHPVTGDNLYIVRLKNDERLVALKKVGHEENNFVQVDFETGEVISDSPMVHKSKEGYKTNLPVMGQGRFSKDTVRRHIKRGVVDLLIEIIKIGNRGNDTFTTVQKRQISAYLEILHDVHKIAVRKYGRLFKSFDEIELKRVFGLTTGIDQAQVYDVFRTAKGFNRLPTEPLQVDVGSVANFKEYLEQISCNLSCGPEIINDISNWTKQFVQEQRATFSSGYAIETLNKIDQVEKLKLSHAHTSKVKPRIAFPAQLQALPENGQAKIYYADPYELDDVEVIEIPINNRSSLTTQVLEYFAPIDDGLYSSLSDFGSDPNGQAKRNIFDINKITIFDDGANIGRSVYFPQRKLGKSSFSKILFDSVPVDIKDINHIVTPDDFDQVTAGENKVKFTKHEGLHVMQQGTADSCGTTSLAMVLKDHNIETPYLYARILDQTRGMYIDDIFSDVQRLAPQIHAQVVTETDTIHALQSRLAQSGQSRAAIINYDGHFIIIDEINSAKVRFRDPYLGTLSEVKLVNFDSTKIAKSILYFSKN</sequence>
<reference evidence="2 3" key="1">
    <citation type="submission" date="2020-07" db="EMBL/GenBank/DDBJ databases">
        <title>Endozoicomonas sp. nov., isolated from sediment.</title>
        <authorList>
            <person name="Gu T."/>
        </authorList>
    </citation>
    <scope>NUCLEOTIDE SEQUENCE [LARGE SCALE GENOMIC DNA]</scope>
    <source>
        <strain evidence="2 3">SM1973</strain>
    </source>
</reference>
<feature type="chain" id="PRO_5032586947" description="Peptidase C39 domain-containing protein" evidence="1">
    <location>
        <begin position="23"/>
        <end position="1342"/>
    </location>
</feature>
<dbReference type="EMBL" id="JACCKB010000037">
    <property type="protein sequence ID" value="NYZ68183.1"/>
    <property type="molecule type" value="Genomic_DNA"/>
</dbReference>
<dbReference type="Gene3D" id="3.90.70.10">
    <property type="entry name" value="Cysteine proteinases"/>
    <property type="match status" value="1"/>
</dbReference>
<name>A0A853I495_9GAMM</name>
<dbReference type="Proteomes" id="UP000569732">
    <property type="component" value="Unassembled WGS sequence"/>
</dbReference>
<organism evidence="2 3">
    <name type="scientific">Spartinivicinus marinus</name>
    <dbReference type="NCBI Taxonomy" id="2994442"/>
    <lineage>
        <taxon>Bacteria</taxon>
        <taxon>Pseudomonadati</taxon>
        <taxon>Pseudomonadota</taxon>
        <taxon>Gammaproteobacteria</taxon>
        <taxon>Oceanospirillales</taxon>
        <taxon>Zooshikellaceae</taxon>
        <taxon>Spartinivicinus</taxon>
    </lineage>
</organism>
<keyword evidence="1" id="KW-0732">Signal</keyword>